<keyword evidence="2" id="KW-1185">Reference proteome</keyword>
<evidence type="ECO:0000313" key="1">
    <source>
        <dbReference type="EMBL" id="MET3758950.1"/>
    </source>
</evidence>
<dbReference type="PANTHER" id="PTHR35564">
    <property type="match status" value="1"/>
</dbReference>
<comment type="caution">
    <text evidence="1">The sequence shown here is derived from an EMBL/GenBank/DDBJ whole genome shotgun (WGS) entry which is preliminary data.</text>
</comment>
<dbReference type="NCBIfam" id="TIGR03347">
    <property type="entry name" value="VI_chp_1"/>
    <property type="match status" value="1"/>
</dbReference>
<dbReference type="InterPro" id="IPR010732">
    <property type="entry name" value="T6SS_TssG-like"/>
</dbReference>
<dbReference type="EMBL" id="JBEPMY010000040">
    <property type="protein sequence ID" value="MET3758950.1"/>
    <property type="molecule type" value="Genomic_DNA"/>
</dbReference>
<organism evidence="1 2">
    <name type="scientific">Rhizobium binae</name>
    <dbReference type="NCBI Taxonomy" id="1138190"/>
    <lineage>
        <taxon>Bacteria</taxon>
        <taxon>Pseudomonadati</taxon>
        <taxon>Pseudomonadota</taxon>
        <taxon>Alphaproteobacteria</taxon>
        <taxon>Hyphomicrobiales</taxon>
        <taxon>Rhizobiaceae</taxon>
        <taxon>Rhizobium/Agrobacterium group</taxon>
        <taxon>Rhizobium</taxon>
    </lineage>
</organism>
<name>A0ABV2MR63_9HYPH</name>
<reference evidence="1 2" key="1">
    <citation type="submission" date="2024-06" db="EMBL/GenBank/DDBJ databases">
        <title>Genomic Encyclopedia of Type Strains, Phase IV (KMG-IV): sequencing the most valuable type-strain genomes for metagenomic binning, comparative biology and taxonomic classification.</title>
        <authorList>
            <person name="Goeker M."/>
        </authorList>
    </citation>
    <scope>NUCLEOTIDE SEQUENCE [LARGE SCALE GENOMIC DNA]</scope>
    <source>
        <strain evidence="1 2">DSM 29288</strain>
    </source>
</reference>
<dbReference type="PANTHER" id="PTHR35564:SF4">
    <property type="entry name" value="CYTOPLASMIC PROTEIN"/>
    <property type="match status" value="1"/>
</dbReference>
<protein>
    <submittedName>
        <fullName evidence="1">Type VI secretion system protein ImpH</fullName>
    </submittedName>
</protein>
<evidence type="ECO:0000313" key="2">
    <source>
        <dbReference type="Proteomes" id="UP001549077"/>
    </source>
</evidence>
<dbReference type="RefSeq" id="WP_168301607.1">
    <property type="nucleotide sequence ID" value="NZ_JABDXP010000007.1"/>
</dbReference>
<sequence length="358" mass="39834">MAHNAWSPDGPVMQSKLDHLLGAVAAEPHAYDFFQVMRLIDVICWDGPRLGESSRPNLDRVRLGQQPTLAFPTRSIAHVTEALGNRPASISTYTFGLFGPNGPLPLHLTEFALFRQRNAADETFVRFTDIFHHRLASLFFRAWAESEPTVSHDRPHADRFALQLGALAGFGMTSLHRRDAMPDLAKLHFIGRFASLTRNADGLAAILAGFFAAPIEIREFIPKWVELPISSLCLLGRDPRTGTVGSTATVGGRIKVYHHRFRIVIGPLGLAQYERLLPGARDLETFATIIRNYLSDELDWELNLVLDHKEVPKVLLGHSGRLGWTSWVGKRRILHDAADLTLTPIVRLPTGADVQPSK</sequence>
<accession>A0ABV2MR63</accession>
<proteinExistence type="predicted"/>
<gene>
    <name evidence="1" type="ORF">ABID08_006334</name>
</gene>
<dbReference type="Pfam" id="PF06996">
    <property type="entry name" value="T6SS_TssG"/>
    <property type="match status" value="1"/>
</dbReference>
<dbReference type="Proteomes" id="UP001549077">
    <property type="component" value="Unassembled WGS sequence"/>
</dbReference>